<evidence type="ECO:0000256" key="3">
    <source>
        <dbReference type="PROSITE-ProRule" id="PRU00703"/>
    </source>
</evidence>
<gene>
    <name evidence="5" type="ORF">O9G_003157</name>
    <name evidence="6" type="ORF">ROZALSC1DRAFT_26798</name>
</gene>
<dbReference type="SMART" id="SM00116">
    <property type="entry name" value="CBS"/>
    <property type="match status" value="4"/>
</dbReference>
<protein>
    <submittedName>
        <fullName evidence="6">CBS-domain-containing protein</fullName>
    </submittedName>
</protein>
<evidence type="ECO:0000313" key="8">
    <source>
        <dbReference type="Proteomes" id="UP000281549"/>
    </source>
</evidence>
<dbReference type="HOGENOM" id="CLU_024459_1_1_1"/>
<evidence type="ECO:0000256" key="2">
    <source>
        <dbReference type="ARBA" id="ARBA00023122"/>
    </source>
</evidence>
<organism evidence="5 7">
    <name type="scientific">Rozella allomycis (strain CSF55)</name>
    <dbReference type="NCBI Taxonomy" id="988480"/>
    <lineage>
        <taxon>Eukaryota</taxon>
        <taxon>Fungi</taxon>
        <taxon>Fungi incertae sedis</taxon>
        <taxon>Cryptomycota</taxon>
        <taxon>Cryptomycota incertae sedis</taxon>
        <taxon>Rozella</taxon>
    </lineage>
</organism>
<evidence type="ECO:0000313" key="6">
    <source>
        <dbReference type="EMBL" id="RKP21801.1"/>
    </source>
</evidence>
<dbReference type="STRING" id="988480.A0A075ANI3"/>
<sequence>MDLWHIQCSELVSSQKVVIIDADHSIEDGCEVRPSILTELGNQTLYKFQVLVSHKISSAPVYDSALKKYVGMFDYRDIADYVLMVFKHRELERVPEDETMDIRDVVRKAITMDVNKMSMRVAAGMGLVECRVDLSKKNPFYSVSADAPLKEAAEILASGKGVHRLNVMRDGEVVGVLSQTDVVKYLAGLLMKQPELNAFASKTLGELGFGNNPVISVNSEAPVLEALSLMSAKGISSVAVVDAGSGESLVGNISMTDIKYILKQNRYSRLWQTCSHFVSLVLTQEGLQNEGKDRFPVFEVTLKSSLGFAMRKIIATKSHRVWIIDEDRKLIGVVTLTDVIKHFWSSKK</sequence>
<dbReference type="PANTHER" id="PTHR13780:SF36">
    <property type="entry name" value="CBS DOMAIN-CONTAINING PROTEIN"/>
    <property type="match status" value="1"/>
</dbReference>
<feature type="domain" description="CBS" evidence="4">
    <location>
        <begin position="292"/>
        <end position="348"/>
    </location>
</feature>
<feature type="domain" description="CBS" evidence="4">
    <location>
        <begin position="210"/>
        <end position="268"/>
    </location>
</feature>
<feature type="domain" description="CBS" evidence="4">
    <location>
        <begin position="134"/>
        <end position="195"/>
    </location>
</feature>
<dbReference type="OrthoDB" id="449052at2759"/>
<accession>A0A075ANI3</accession>
<evidence type="ECO:0000256" key="1">
    <source>
        <dbReference type="ARBA" id="ARBA00022737"/>
    </source>
</evidence>
<dbReference type="Pfam" id="PF00571">
    <property type="entry name" value="CBS"/>
    <property type="match status" value="3"/>
</dbReference>
<dbReference type="SUPFAM" id="SSF54631">
    <property type="entry name" value="CBS-domain pair"/>
    <property type="match status" value="2"/>
</dbReference>
<evidence type="ECO:0000313" key="5">
    <source>
        <dbReference type="EMBL" id="EPZ31435.1"/>
    </source>
</evidence>
<dbReference type="EMBL" id="ML004927">
    <property type="protein sequence ID" value="RKP21801.1"/>
    <property type="molecule type" value="Genomic_DNA"/>
</dbReference>
<dbReference type="GO" id="GO:0004865">
    <property type="term" value="F:protein serine/threonine phosphatase inhibitor activity"/>
    <property type="evidence" value="ECO:0007669"/>
    <property type="project" value="TreeGrafter"/>
</dbReference>
<dbReference type="InterPro" id="IPR050511">
    <property type="entry name" value="AMPK_gamma/SDS23_families"/>
</dbReference>
<dbReference type="Gene3D" id="3.10.580.10">
    <property type="entry name" value="CBS-domain"/>
    <property type="match status" value="2"/>
</dbReference>
<dbReference type="PANTHER" id="PTHR13780">
    <property type="entry name" value="AMP-ACTIVATED PROTEIN KINASE, GAMMA REGULATORY SUBUNIT"/>
    <property type="match status" value="1"/>
</dbReference>
<dbReference type="InterPro" id="IPR000644">
    <property type="entry name" value="CBS_dom"/>
</dbReference>
<name>A0A075ANI3_ROZAC</name>
<dbReference type="GO" id="GO:0042149">
    <property type="term" value="P:cellular response to glucose starvation"/>
    <property type="evidence" value="ECO:0007669"/>
    <property type="project" value="TreeGrafter"/>
</dbReference>
<keyword evidence="1" id="KW-0677">Repeat</keyword>
<dbReference type="Proteomes" id="UP000030755">
    <property type="component" value="Unassembled WGS sequence"/>
</dbReference>
<dbReference type="OMA" id="DWTQISI"/>
<reference evidence="8" key="2">
    <citation type="journal article" date="2018" name="Nat. Microbiol.">
        <title>Leveraging single-cell genomics to expand the fungal tree of life.</title>
        <authorList>
            <person name="Ahrendt S.R."/>
            <person name="Quandt C.A."/>
            <person name="Ciobanu D."/>
            <person name="Clum A."/>
            <person name="Salamov A."/>
            <person name="Andreopoulos B."/>
            <person name="Cheng J.F."/>
            <person name="Woyke T."/>
            <person name="Pelin A."/>
            <person name="Henrissat B."/>
            <person name="Reynolds N.K."/>
            <person name="Benny G.L."/>
            <person name="Smith M.E."/>
            <person name="James T.Y."/>
            <person name="Grigoriev I.V."/>
        </authorList>
    </citation>
    <scope>NUCLEOTIDE SEQUENCE [LARGE SCALE GENOMIC DNA]</scope>
    <source>
        <strain evidence="8">CSF55</strain>
    </source>
</reference>
<dbReference type="InterPro" id="IPR046342">
    <property type="entry name" value="CBS_dom_sf"/>
</dbReference>
<dbReference type="PROSITE" id="PS51371">
    <property type="entry name" value="CBS"/>
    <property type="match status" value="3"/>
</dbReference>
<dbReference type="AlphaFoldDB" id="A0A075ANI3"/>
<dbReference type="Proteomes" id="UP000281549">
    <property type="component" value="Unassembled WGS sequence"/>
</dbReference>
<keyword evidence="7" id="KW-1185">Reference proteome</keyword>
<reference evidence="6" key="3">
    <citation type="submission" date="2018-08" db="EMBL/GenBank/DDBJ databases">
        <title>Leveraging single-cell genomics to expand the Fungal Tree of Life.</title>
        <authorList>
            <consortium name="DOE Joint Genome Institute"/>
            <person name="Ahrendt S.R."/>
            <person name="Quandt C.A."/>
            <person name="Ciobanu D."/>
            <person name="Clum A."/>
            <person name="Salamov A."/>
            <person name="Andreopoulos B."/>
            <person name="Cheng J.-F."/>
            <person name="Woyke T."/>
            <person name="Pelin A."/>
            <person name="Henrissat B."/>
            <person name="Reynolds N."/>
            <person name="Benny G.L."/>
            <person name="Smith M.E."/>
            <person name="James T.Y."/>
            <person name="Grigoriev I.V."/>
        </authorList>
    </citation>
    <scope>NUCLEOTIDE SEQUENCE</scope>
    <source>
        <strain evidence="6">CSF55</strain>
    </source>
</reference>
<evidence type="ECO:0000259" key="4">
    <source>
        <dbReference type="PROSITE" id="PS51371"/>
    </source>
</evidence>
<evidence type="ECO:0000313" key="7">
    <source>
        <dbReference type="Proteomes" id="UP000030755"/>
    </source>
</evidence>
<proteinExistence type="predicted"/>
<keyword evidence="2 3" id="KW-0129">CBS domain</keyword>
<reference evidence="5 7" key="1">
    <citation type="journal article" date="2013" name="Curr. Biol.">
        <title>Shared signatures of parasitism and phylogenomics unite Cryptomycota and microsporidia.</title>
        <authorList>
            <person name="James T.Y."/>
            <person name="Pelin A."/>
            <person name="Bonen L."/>
            <person name="Ahrendt S."/>
            <person name="Sain D."/>
            <person name="Corradi N."/>
            <person name="Stajich J.E."/>
        </authorList>
    </citation>
    <scope>NUCLEOTIDE SEQUENCE [LARGE SCALE GENOMIC DNA]</scope>
    <source>
        <strain evidence="5">CSF55</strain>
        <strain evidence="5">CSF55</strain>
    </source>
</reference>
<dbReference type="CDD" id="cd02205">
    <property type="entry name" value="CBS_pair_SF"/>
    <property type="match status" value="2"/>
</dbReference>
<dbReference type="EMBL" id="KE561226">
    <property type="protein sequence ID" value="EPZ31435.1"/>
    <property type="molecule type" value="Genomic_DNA"/>
</dbReference>